<evidence type="ECO:0000256" key="3">
    <source>
        <dbReference type="ARBA" id="ARBA00023315"/>
    </source>
</evidence>
<dbReference type="RefSeq" id="WP_382198695.1">
    <property type="nucleotide sequence ID" value="NZ_JBHTBZ010000009.1"/>
</dbReference>
<protein>
    <submittedName>
        <fullName evidence="4">Serine O-acetyltransferase</fullName>
        <ecNumber evidence="4">2.3.1.30</ecNumber>
    </submittedName>
</protein>
<reference evidence="5" key="1">
    <citation type="journal article" date="2019" name="Int. J. Syst. Evol. Microbiol.">
        <title>The Global Catalogue of Microorganisms (GCM) 10K type strain sequencing project: providing services to taxonomists for standard genome sequencing and annotation.</title>
        <authorList>
            <consortium name="The Broad Institute Genomics Platform"/>
            <consortium name="The Broad Institute Genome Sequencing Center for Infectious Disease"/>
            <person name="Wu L."/>
            <person name="Ma J."/>
        </authorList>
    </citation>
    <scope>NUCLEOTIDE SEQUENCE [LARGE SCALE GENOMIC DNA]</scope>
    <source>
        <strain evidence="5">CCUG 53903</strain>
    </source>
</reference>
<evidence type="ECO:0000256" key="1">
    <source>
        <dbReference type="ARBA" id="ARBA00022679"/>
    </source>
</evidence>
<evidence type="ECO:0000256" key="2">
    <source>
        <dbReference type="ARBA" id="ARBA00022737"/>
    </source>
</evidence>
<dbReference type="SUPFAM" id="SSF51161">
    <property type="entry name" value="Trimeric LpxA-like enzymes"/>
    <property type="match status" value="1"/>
</dbReference>
<keyword evidence="3 4" id="KW-0012">Acyltransferase</keyword>
<dbReference type="InterPro" id="IPR011004">
    <property type="entry name" value="Trimer_LpxA-like_sf"/>
</dbReference>
<dbReference type="EMBL" id="JBHTBZ010000009">
    <property type="protein sequence ID" value="MFC7459449.1"/>
    <property type="molecule type" value="Genomic_DNA"/>
</dbReference>
<dbReference type="GO" id="GO:0009001">
    <property type="term" value="F:serine O-acetyltransferase activity"/>
    <property type="evidence" value="ECO:0007669"/>
    <property type="project" value="UniProtKB-EC"/>
</dbReference>
<accession>A0ABW2S7D6</accession>
<dbReference type="InterPro" id="IPR018357">
    <property type="entry name" value="Hexapep_transf_CS"/>
</dbReference>
<dbReference type="PROSITE" id="PS00101">
    <property type="entry name" value="HEXAPEP_TRANSFERASES"/>
    <property type="match status" value="1"/>
</dbReference>
<organism evidence="4 5">
    <name type="scientific">Hydrogenophaga defluvii</name>
    <dbReference type="NCBI Taxonomy" id="249410"/>
    <lineage>
        <taxon>Bacteria</taxon>
        <taxon>Pseudomonadati</taxon>
        <taxon>Pseudomonadota</taxon>
        <taxon>Betaproteobacteria</taxon>
        <taxon>Burkholderiales</taxon>
        <taxon>Comamonadaceae</taxon>
        <taxon>Hydrogenophaga</taxon>
    </lineage>
</organism>
<comment type="caution">
    <text evidence="4">The sequence shown here is derived from an EMBL/GenBank/DDBJ whole genome shotgun (WGS) entry which is preliminary data.</text>
</comment>
<dbReference type="PANTHER" id="PTHR42811">
    <property type="entry name" value="SERINE ACETYLTRANSFERASE"/>
    <property type="match status" value="1"/>
</dbReference>
<dbReference type="Gene3D" id="2.160.10.10">
    <property type="entry name" value="Hexapeptide repeat proteins"/>
    <property type="match status" value="1"/>
</dbReference>
<evidence type="ECO:0000313" key="4">
    <source>
        <dbReference type="EMBL" id="MFC7459449.1"/>
    </source>
</evidence>
<dbReference type="Proteomes" id="UP001596457">
    <property type="component" value="Unassembled WGS sequence"/>
</dbReference>
<dbReference type="EC" id="2.3.1.30" evidence="4"/>
<keyword evidence="5" id="KW-1185">Reference proteome</keyword>
<dbReference type="CDD" id="cd03354">
    <property type="entry name" value="LbH_SAT"/>
    <property type="match status" value="1"/>
</dbReference>
<keyword evidence="1 4" id="KW-0808">Transferase</keyword>
<dbReference type="InterPro" id="IPR045304">
    <property type="entry name" value="LbH_SAT"/>
</dbReference>
<sequence length="169" mass="17810">MSAEVSSTAADWTREHKRLGEWNPGKSLLCAIRDYQRYRGQSGWLAGIHKRWAVLRHRFWSVVSGADIPLNCQIEGGLLLPHPNGVVIHPAARIGPNCLIFQQVTLGTRGHGGAPVLAGHVDVGAGAKLLGGIAVGEHARIGANAVVLIDVPPHGVAIGVPAVVQEGGR</sequence>
<keyword evidence="2" id="KW-0677">Repeat</keyword>
<gene>
    <name evidence="4" type="ORF">ACFQU0_03300</name>
</gene>
<name>A0ABW2S7D6_9BURK</name>
<evidence type="ECO:0000313" key="5">
    <source>
        <dbReference type="Proteomes" id="UP001596457"/>
    </source>
</evidence>
<proteinExistence type="predicted"/>